<dbReference type="InterPro" id="IPR012337">
    <property type="entry name" value="RNaseH-like_sf"/>
</dbReference>
<dbReference type="HOGENOM" id="CLU_001650_21_4_1"/>
<dbReference type="GO" id="GO:0003887">
    <property type="term" value="F:DNA-directed DNA polymerase activity"/>
    <property type="evidence" value="ECO:0007669"/>
    <property type="project" value="UniProtKB-KW"/>
</dbReference>
<comment type="caution">
    <text evidence="17">The sequence shown here is derived from an EMBL/GenBank/DDBJ whole genome shotgun (WGS) entry which is preliminary data.</text>
</comment>
<keyword evidence="3" id="KW-0540">Nuclease</keyword>
<dbReference type="InterPro" id="IPR001584">
    <property type="entry name" value="Integrase_cat-core"/>
</dbReference>
<evidence type="ECO:0000256" key="6">
    <source>
        <dbReference type="ARBA" id="ARBA00022801"/>
    </source>
</evidence>
<keyword evidence="4" id="KW-0479">Metal-binding</keyword>
<dbReference type="Pfam" id="PF25597">
    <property type="entry name" value="SH3_retrovirus"/>
    <property type="match status" value="1"/>
</dbReference>
<evidence type="ECO:0000256" key="14">
    <source>
        <dbReference type="ARBA" id="ARBA00048173"/>
    </source>
</evidence>
<evidence type="ECO:0000256" key="3">
    <source>
        <dbReference type="ARBA" id="ARBA00022722"/>
    </source>
</evidence>
<organism evidence="17 18">
    <name type="scientific">Ustilago hordei</name>
    <name type="common">Barley covered smut fungus</name>
    <dbReference type="NCBI Taxonomy" id="120017"/>
    <lineage>
        <taxon>Eukaryota</taxon>
        <taxon>Fungi</taxon>
        <taxon>Dikarya</taxon>
        <taxon>Basidiomycota</taxon>
        <taxon>Ustilaginomycotina</taxon>
        <taxon>Ustilaginomycetes</taxon>
        <taxon>Ustilaginales</taxon>
        <taxon>Ustilaginaceae</taxon>
        <taxon>Ustilago</taxon>
    </lineage>
</organism>
<dbReference type="STRING" id="1128400.I2FSM7"/>
<keyword evidence="12" id="KW-0233">DNA recombination</keyword>
<dbReference type="EMBL" id="CAGI01000150">
    <property type="protein sequence ID" value="CCF49920.1"/>
    <property type="molecule type" value="Genomic_DNA"/>
</dbReference>
<gene>
    <name evidence="17" type="ORF">UHOR_13991</name>
</gene>
<dbReference type="InterPro" id="IPR013103">
    <property type="entry name" value="RVT_2"/>
</dbReference>
<evidence type="ECO:0000256" key="9">
    <source>
        <dbReference type="ARBA" id="ARBA00022908"/>
    </source>
</evidence>
<keyword evidence="18" id="KW-1185">Reference proteome</keyword>
<keyword evidence="5" id="KW-0255">Endonuclease</keyword>
<keyword evidence="7" id="KW-0460">Magnesium</keyword>
<dbReference type="GO" id="GO:0032196">
    <property type="term" value="P:transposition"/>
    <property type="evidence" value="ECO:0007669"/>
    <property type="project" value="UniProtKB-KW"/>
</dbReference>
<keyword evidence="2" id="KW-0548">Nucleotidyltransferase</keyword>
<dbReference type="SUPFAM" id="SSF53098">
    <property type="entry name" value="Ribonuclease H-like"/>
    <property type="match status" value="1"/>
</dbReference>
<dbReference type="PROSITE" id="PS50994">
    <property type="entry name" value="INTEGRASE"/>
    <property type="match status" value="1"/>
</dbReference>
<evidence type="ECO:0000256" key="1">
    <source>
        <dbReference type="ARBA" id="ARBA00022578"/>
    </source>
</evidence>
<evidence type="ECO:0000256" key="12">
    <source>
        <dbReference type="ARBA" id="ARBA00023172"/>
    </source>
</evidence>
<dbReference type="PANTHER" id="PTHR42648:SF11">
    <property type="entry name" value="TRANSPOSON TY4-P GAG-POL POLYPROTEIN"/>
    <property type="match status" value="1"/>
</dbReference>
<dbReference type="GO" id="GO:0016787">
    <property type="term" value="F:hydrolase activity"/>
    <property type="evidence" value="ECO:0007669"/>
    <property type="project" value="UniProtKB-KW"/>
</dbReference>
<proteinExistence type="predicted"/>
<evidence type="ECO:0000256" key="11">
    <source>
        <dbReference type="ARBA" id="ARBA00022932"/>
    </source>
</evidence>
<evidence type="ECO:0000256" key="8">
    <source>
        <dbReference type="ARBA" id="ARBA00022884"/>
    </source>
</evidence>
<dbReference type="OMA" id="HEENNGM"/>
<keyword evidence="11" id="KW-0239">DNA-directed DNA polymerase</keyword>
<keyword evidence="6" id="KW-0378">Hydrolase</keyword>
<dbReference type="Proteomes" id="UP000006174">
    <property type="component" value="Unassembled WGS sequence"/>
</dbReference>
<evidence type="ECO:0000256" key="10">
    <source>
        <dbReference type="ARBA" id="ARBA00022918"/>
    </source>
</evidence>
<evidence type="ECO:0000256" key="7">
    <source>
        <dbReference type="ARBA" id="ARBA00022842"/>
    </source>
</evidence>
<dbReference type="eggNOG" id="KOG0017">
    <property type="taxonomic scope" value="Eukaryota"/>
</dbReference>
<keyword evidence="13" id="KW-0511">Multifunctional enzyme</keyword>
<feature type="domain" description="Integrase catalytic" evidence="16">
    <location>
        <begin position="8"/>
        <end position="171"/>
    </location>
</feature>
<dbReference type="GO" id="GO:0006310">
    <property type="term" value="P:DNA recombination"/>
    <property type="evidence" value="ECO:0007669"/>
    <property type="project" value="UniProtKB-KW"/>
</dbReference>
<keyword evidence="1" id="KW-0815">Transposition</keyword>
<dbReference type="PANTHER" id="PTHR42648">
    <property type="entry name" value="TRANSPOSASE, PUTATIVE-RELATED"/>
    <property type="match status" value="1"/>
</dbReference>
<evidence type="ECO:0000256" key="2">
    <source>
        <dbReference type="ARBA" id="ARBA00022695"/>
    </source>
</evidence>
<evidence type="ECO:0000313" key="18">
    <source>
        <dbReference type="Proteomes" id="UP000006174"/>
    </source>
</evidence>
<comment type="catalytic activity">
    <reaction evidence="14">
        <text>DNA(n) + a 2'-deoxyribonucleoside 5'-triphosphate = DNA(n+1) + diphosphate</text>
        <dbReference type="Rhea" id="RHEA:22508"/>
        <dbReference type="Rhea" id="RHEA-COMP:17339"/>
        <dbReference type="Rhea" id="RHEA-COMP:17340"/>
        <dbReference type="ChEBI" id="CHEBI:33019"/>
        <dbReference type="ChEBI" id="CHEBI:61560"/>
        <dbReference type="ChEBI" id="CHEBI:173112"/>
        <dbReference type="EC" id="2.7.7.49"/>
    </reaction>
</comment>
<reference evidence="17 18" key="1">
    <citation type="journal article" date="2012" name="Plant Cell">
        <title>Genome comparison of barley and maize smut fungi reveals targeted loss of RNA silencing components and species-specific presence of transposable elements.</title>
        <authorList>
            <person name="Laurie J.D."/>
            <person name="Ali S."/>
            <person name="Linning R."/>
            <person name="Mannhaupt G."/>
            <person name="Wong P."/>
            <person name="Gueldener U."/>
            <person name="Muensterkoetter M."/>
            <person name="Moore R."/>
            <person name="Kahmann R."/>
            <person name="Bakkeren G."/>
            <person name="Schirawski J."/>
        </authorList>
    </citation>
    <scope>NUCLEOTIDE SEQUENCE [LARGE SCALE GENOMIC DNA]</scope>
    <source>
        <strain evidence="18">Uh4875-4</strain>
    </source>
</reference>
<dbReference type="Pfam" id="PF07727">
    <property type="entry name" value="RVT_2"/>
    <property type="match status" value="1"/>
</dbReference>
<sequence>MASSKMEQAQAPLELIHIDLMTDLQGHPNYHHTLVVVNDASSYVYVKLLLSKAEAFPTLKAWTKTVEIAMDHTLKCIHSDNRMEWSSLAAEEWKWEAGFKWQKTTPYVSIQNGRAECTIRSLQEKMHAMLVQRLVPKGLWPYTIMAARHVLNLTPSANANRIPYEDFHHMMAHGLVKQLHVFGCFAWVHLPKKDHAGKHGMRAIPGIMVGYDNEHKGWKFFTPDHTPSIQWSNSATFHEHKGWHDQPKVQSLLQIRLESLEAESAKPEANDLELEPEIEELDMQDSLQYTPIGQLIDDTEDNQSEIAVENMIGGANTTTLNLTPMMKEALASEDAQQWQEAICKELDRLEAMGTWEVMDIPLNTRLVDSKIVLCLKLDADGIPIQHKARLVAQGFMQREGIDFEETFTPVAPLSAIRVLLSLAVEHDWEVHQLDITMAYLNSTLKHEMYMKLPEGAKVPKGKAYWVIKGLYSLKQSGWEWNMEFDKFLQGKGNNFVIVIIYVDDTLIISPKLEMVKCIKEEIGKKWKKEEGGDMSHFLGIKISRDCKEKTMDLRQTSYIKQLLDEHLDKCRRKSSVPLQDVPAPETAASTAKQKEYLQIVGKLLWVLNGTHLDISQAVGVLACYMTQPLKEHYNAAQKVLQYLDGTQDVHLQYGGDKEQDFLMVHSNVNWASDTTAQ</sequence>
<evidence type="ECO:0000256" key="15">
    <source>
        <dbReference type="ARBA" id="ARBA00049244"/>
    </source>
</evidence>
<dbReference type="GO" id="GO:0005634">
    <property type="term" value="C:nucleus"/>
    <property type="evidence" value="ECO:0007669"/>
    <property type="project" value="UniProtKB-ARBA"/>
</dbReference>
<evidence type="ECO:0000259" key="16">
    <source>
        <dbReference type="PROSITE" id="PS50994"/>
    </source>
</evidence>
<comment type="catalytic activity">
    <reaction evidence="15">
        <text>DNA(n) + a 2'-deoxyribonucleoside 5'-triphosphate = DNA(n+1) + diphosphate</text>
        <dbReference type="Rhea" id="RHEA:22508"/>
        <dbReference type="Rhea" id="RHEA-COMP:17339"/>
        <dbReference type="Rhea" id="RHEA-COMP:17340"/>
        <dbReference type="ChEBI" id="CHEBI:33019"/>
        <dbReference type="ChEBI" id="CHEBI:61560"/>
        <dbReference type="ChEBI" id="CHEBI:173112"/>
        <dbReference type="EC" id="2.7.7.7"/>
    </reaction>
</comment>
<accession>I2FSM7</accession>
<dbReference type="GO" id="GO:0004519">
    <property type="term" value="F:endonuclease activity"/>
    <property type="evidence" value="ECO:0007669"/>
    <property type="project" value="UniProtKB-KW"/>
</dbReference>
<dbReference type="InterPro" id="IPR043502">
    <property type="entry name" value="DNA/RNA_pol_sf"/>
</dbReference>
<keyword evidence="8" id="KW-0694">RNA-binding</keyword>
<evidence type="ECO:0000256" key="5">
    <source>
        <dbReference type="ARBA" id="ARBA00022759"/>
    </source>
</evidence>
<protein>
    <recommendedName>
        <fullName evidence="16">Integrase catalytic domain-containing protein</fullName>
    </recommendedName>
</protein>
<keyword evidence="11" id="KW-0808">Transferase</keyword>
<keyword evidence="10" id="KW-0695">RNA-directed DNA polymerase</keyword>
<dbReference type="Gene3D" id="3.30.420.10">
    <property type="entry name" value="Ribonuclease H-like superfamily/Ribonuclease H"/>
    <property type="match status" value="1"/>
</dbReference>
<dbReference type="GO" id="GO:0003723">
    <property type="term" value="F:RNA binding"/>
    <property type="evidence" value="ECO:0007669"/>
    <property type="project" value="UniProtKB-KW"/>
</dbReference>
<name>I2FSM7_USTHO</name>
<dbReference type="InterPro" id="IPR057670">
    <property type="entry name" value="SH3_retrovirus"/>
</dbReference>
<dbReference type="InterPro" id="IPR039537">
    <property type="entry name" value="Retrotran_Ty1/copia-like"/>
</dbReference>
<dbReference type="AlphaFoldDB" id="I2FSM7"/>
<dbReference type="GO" id="GO:0015074">
    <property type="term" value="P:DNA integration"/>
    <property type="evidence" value="ECO:0007669"/>
    <property type="project" value="UniProtKB-KW"/>
</dbReference>
<evidence type="ECO:0000256" key="13">
    <source>
        <dbReference type="ARBA" id="ARBA00023268"/>
    </source>
</evidence>
<dbReference type="GO" id="GO:0003964">
    <property type="term" value="F:RNA-directed DNA polymerase activity"/>
    <property type="evidence" value="ECO:0007669"/>
    <property type="project" value="UniProtKB-KW"/>
</dbReference>
<evidence type="ECO:0000256" key="4">
    <source>
        <dbReference type="ARBA" id="ARBA00022723"/>
    </source>
</evidence>
<dbReference type="GO" id="GO:0046872">
    <property type="term" value="F:metal ion binding"/>
    <property type="evidence" value="ECO:0007669"/>
    <property type="project" value="UniProtKB-KW"/>
</dbReference>
<dbReference type="InterPro" id="IPR036397">
    <property type="entry name" value="RNaseH_sf"/>
</dbReference>
<dbReference type="SUPFAM" id="SSF56672">
    <property type="entry name" value="DNA/RNA polymerases"/>
    <property type="match status" value="1"/>
</dbReference>
<keyword evidence="9" id="KW-0229">DNA integration</keyword>
<evidence type="ECO:0000313" key="17">
    <source>
        <dbReference type="EMBL" id="CCF49920.1"/>
    </source>
</evidence>